<proteinExistence type="predicted"/>
<dbReference type="EMBL" id="CP155447">
    <property type="protein sequence ID" value="XBH03274.1"/>
    <property type="molecule type" value="Genomic_DNA"/>
</dbReference>
<reference evidence="2" key="1">
    <citation type="submission" date="2024-05" db="EMBL/GenBank/DDBJ databases">
        <title>Planctomycetes of the genus Singulisphaera possess chitinolytic capabilities.</title>
        <authorList>
            <person name="Ivanova A."/>
        </authorList>
    </citation>
    <scope>NUCLEOTIDE SEQUENCE</scope>
    <source>
        <strain evidence="2">Ch08T</strain>
    </source>
</reference>
<evidence type="ECO:0000313" key="2">
    <source>
        <dbReference type="EMBL" id="XBH03274.1"/>
    </source>
</evidence>
<feature type="region of interest" description="Disordered" evidence="1">
    <location>
        <begin position="32"/>
        <end position="78"/>
    </location>
</feature>
<evidence type="ECO:0000256" key="1">
    <source>
        <dbReference type="SAM" id="MobiDB-lite"/>
    </source>
</evidence>
<gene>
    <name evidence="2" type="ORF">V5E97_33945</name>
</gene>
<dbReference type="AlphaFoldDB" id="A0AAU7CD75"/>
<accession>A0AAU7CD75</accession>
<dbReference type="RefSeq" id="WP_406696011.1">
    <property type="nucleotide sequence ID" value="NZ_CP155447.1"/>
</dbReference>
<dbReference type="PROSITE" id="PS51257">
    <property type="entry name" value="PROKAR_LIPOPROTEIN"/>
    <property type="match status" value="1"/>
</dbReference>
<sequence length="78" mass="8094">MMTERSETPRWRWPVVFAILALFGGGCTAMGTADREAGSGTTLSTDPATVKPGQTIAPPSLGIDLSRSSIDNGRGEAA</sequence>
<organism evidence="2">
    <name type="scientific">Singulisphaera sp. Ch08</name>
    <dbReference type="NCBI Taxonomy" id="3120278"/>
    <lineage>
        <taxon>Bacteria</taxon>
        <taxon>Pseudomonadati</taxon>
        <taxon>Planctomycetota</taxon>
        <taxon>Planctomycetia</taxon>
        <taxon>Isosphaerales</taxon>
        <taxon>Isosphaeraceae</taxon>
        <taxon>Singulisphaera</taxon>
    </lineage>
</organism>
<name>A0AAU7CD75_9BACT</name>
<protein>
    <submittedName>
        <fullName evidence="2">Uncharacterized protein</fullName>
    </submittedName>
</protein>